<evidence type="ECO:0000313" key="3">
    <source>
        <dbReference type="EMBL" id="SPX62484.1"/>
    </source>
</evidence>
<dbReference type="Proteomes" id="UP000054698">
    <property type="component" value="Unassembled WGS sequence"/>
</dbReference>
<dbReference type="AlphaFoldDB" id="A0A0W0THV0"/>
<dbReference type="RefSeq" id="WP_131753167.1">
    <property type="nucleotide sequence ID" value="NZ_CAAAHT010000018.1"/>
</dbReference>
<accession>A0A0W0THV0</accession>
<evidence type="ECO:0000313" key="2">
    <source>
        <dbReference type="EMBL" id="KTC95158.1"/>
    </source>
</evidence>
<evidence type="ECO:0000313" key="5">
    <source>
        <dbReference type="Proteomes" id="UP000251942"/>
    </source>
</evidence>
<dbReference type="PATRIC" id="fig|453.4.peg.3085"/>
<feature type="chain" id="PRO_5036003007" description="Legionella vir region protein" evidence="1">
    <location>
        <begin position="25"/>
        <end position="276"/>
    </location>
</feature>
<name>A0A0W0THV0_9GAMM</name>
<dbReference type="EMBL" id="LNYB01000085">
    <property type="protein sequence ID" value="KTC95158.1"/>
    <property type="molecule type" value="Genomic_DNA"/>
</dbReference>
<dbReference type="Proteomes" id="UP000251942">
    <property type="component" value="Unassembled WGS sequence"/>
</dbReference>
<keyword evidence="1" id="KW-0732">Signal</keyword>
<organism evidence="2 4">
    <name type="scientific">Legionella feeleii</name>
    <dbReference type="NCBI Taxonomy" id="453"/>
    <lineage>
        <taxon>Bacteria</taxon>
        <taxon>Pseudomonadati</taxon>
        <taxon>Pseudomonadota</taxon>
        <taxon>Gammaproteobacteria</taxon>
        <taxon>Legionellales</taxon>
        <taxon>Legionellaceae</taxon>
        <taxon>Legionella</taxon>
    </lineage>
</organism>
<evidence type="ECO:0008006" key="6">
    <source>
        <dbReference type="Google" id="ProtNLM"/>
    </source>
</evidence>
<sequence>MLQSIRAALLVLLMITMMANSSYGQTAPLVNPSVQLLIEEARQKYPDNTKYISAYIRMNFAAIQRYQKYIAQCIERRGTPIGCSDLITSNPNMTEEEKDKEPVKELLIKDGVITIVPNTKVFSFLHENDTIIATPSYNNKEISWSYSGGLFNASTAELPSGVSYCPPTSELSSSIQNGQMVNHLNRGWMVSIAATGKPVEAISNNELSFAWATTQKVPNGKIVCVYKINTDKRPYYVALYSQSALTKNPESGLWNIESPGFCRSKNASPTDCPFNI</sequence>
<feature type="signal peptide" evidence="1">
    <location>
        <begin position="1"/>
        <end position="24"/>
    </location>
</feature>
<dbReference type="OrthoDB" id="9870530at2"/>
<reference evidence="3 5" key="2">
    <citation type="submission" date="2018-06" db="EMBL/GenBank/DDBJ databases">
        <authorList>
            <consortium name="Pathogen Informatics"/>
            <person name="Doyle S."/>
        </authorList>
    </citation>
    <scope>NUCLEOTIDE SEQUENCE [LARGE SCALE GENOMIC DNA]</scope>
    <source>
        <strain evidence="3 5">NCTC12022</strain>
    </source>
</reference>
<protein>
    <recommendedName>
        <fullName evidence="6">Legionella vir region protein</fullName>
    </recommendedName>
</protein>
<evidence type="ECO:0000256" key="1">
    <source>
        <dbReference type="SAM" id="SignalP"/>
    </source>
</evidence>
<proteinExistence type="predicted"/>
<keyword evidence="4" id="KW-1185">Reference proteome</keyword>
<evidence type="ECO:0000313" key="4">
    <source>
        <dbReference type="Proteomes" id="UP000054698"/>
    </source>
</evidence>
<reference evidence="2 4" key="1">
    <citation type="submission" date="2015-11" db="EMBL/GenBank/DDBJ databases">
        <title>Genomic analysis of 38 Legionella species identifies large and diverse effector repertoires.</title>
        <authorList>
            <person name="Burstein D."/>
            <person name="Amaro F."/>
            <person name="Zusman T."/>
            <person name="Lifshitz Z."/>
            <person name="Cohen O."/>
            <person name="Gilbert J.A."/>
            <person name="Pupko T."/>
            <person name="Shuman H.A."/>
            <person name="Segal G."/>
        </authorList>
    </citation>
    <scope>NUCLEOTIDE SEQUENCE [LARGE SCALE GENOMIC DNA]</scope>
    <source>
        <strain evidence="2 4">WO-44C</strain>
    </source>
</reference>
<dbReference type="EMBL" id="UASS01000038">
    <property type="protein sequence ID" value="SPX62484.1"/>
    <property type="molecule type" value="Genomic_DNA"/>
</dbReference>
<gene>
    <name evidence="2" type="ORF">Lfee_2822</name>
    <name evidence="3" type="ORF">NCTC12022_03245</name>
</gene>